<dbReference type="GO" id="GO:0020037">
    <property type="term" value="F:heme binding"/>
    <property type="evidence" value="ECO:0007669"/>
    <property type="project" value="InterPro"/>
</dbReference>
<keyword evidence="1 4" id="KW-0349">Heme</keyword>
<proteinExistence type="predicted"/>
<evidence type="ECO:0000313" key="7">
    <source>
        <dbReference type="EMBL" id="NNG22478.1"/>
    </source>
</evidence>
<comment type="caution">
    <text evidence="7">The sequence shown here is derived from an EMBL/GenBank/DDBJ whole genome shotgun (WGS) entry which is preliminary data.</text>
</comment>
<dbReference type="PROSITE" id="PS51007">
    <property type="entry name" value="CYTC"/>
    <property type="match status" value="1"/>
</dbReference>
<feature type="domain" description="Cytochrome c" evidence="6">
    <location>
        <begin position="50"/>
        <end position="153"/>
    </location>
</feature>
<keyword evidence="8" id="KW-1185">Reference proteome</keyword>
<dbReference type="InterPro" id="IPR009056">
    <property type="entry name" value="Cyt_c-like_dom"/>
</dbReference>
<dbReference type="Gene3D" id="1.10.760.10">
    <property type="entry name" value="Cytochrome c-like domain"/>
    <property type="match status" value="1"/>
</dbReference>
<organism evidence="7 8">
    <name type="scientific">Telluria aromaticivorans</name>
    <dbReference type="NCBI Taxonomy" id="2725995"/>
    <lineage>
        <taxon>Bacteria</taxon>
        <taxon>Pseudomonadati</taxon>
        <taxon>Pseudomonadota</taxon>
        <taxon>Betaproteobacteria</taxon>
        <taxon>Burkholderiales</taxon>
        <taxon>Oxalobacteraceae</taxon>
        <taxon>Telluria group</taxon>
        <taxon>Telluria</taxon>
    </lineage>
</organism>
<dbReference type="GO" id="GO:0009055">
    <property type="term" value="F:electron transfer activity"/>
    <property type="evidence" value="ECO:0007669"/>
    <property type="project" value="InterPro"/>
</dbReference>
<evidence type="ECO:0000256" key="1">
    <source>
        <dbReference type="ARBA" id="ARBA00022617"/>
    </source>
</evidence>
<dbReference type="InterPro" id="IPR036909">
    <property type="entry name" value="Cyt_c-like_dom_sf"/>
</dbReference>
<evidence type="ECO:0000256" key="5">
    <source>
        <dbReference type="SAM" id="SignalP"/>
    </source>
</evidence>
<dbReference type="AlphaFoldDB" id="A0A7Y2JXF1"/>
<name>A0A7Y2JXF1_9BURK</name>
<dbReference type="Proteomes" id="UP000533905">
    <property type="component" value="Unassembled WGS sequence"/>
</dbReference>
<dbReference type="GO" id="GO:0046872">
    <property type="term" value="F:metal ion binding"/>
    <property type="evidence" value="ECO:0007669"/>
    <property type="project" value="UniProtKB-KW"/>
</dbReference>
<gene>
    <name evidence="7" type="ORF">HGB41_05610</name>
</gene>
<keyword evidence="5" id="KW-0732">Signal</keyword>
<evidence type="ECO:0000256" key="2">
    <source>
        <dbReference type="ARBA" id="ARBA00022723"/>
    </source>
</evidence>
<keyword evidence="3 4" id="KW-0408">Iron</keyword>
<dbReference type="SUPFAM" id="SSF46626">
    <property type="entry name" value="Cytochrome c"/>
    <property type="match status" value="1"/>
</dbReference>
<feature type="chain" id="PRO_5030765022" evidence="5">
    <location>
        <begin position="31"/>
        <end position="181"/>
    </location>
</feature>
<evidence type="ECO:0000313" key="8">
    <source>
        <dbReference type="Proteomes" id="UP000533905"/>
    </source>
</evidence>
<keyword evidence="2 4" id="KW-0479">Metal-binding</keyword>
<evidence type="ECO:0000259" key="6">
    <source>
        <dbReference type="PROSITE" id="PS51007"/>
    </source>
</evidence>
<sequence length="181" mass="19636">MVNSLQKACAAKATQLALLSALALPHAASAAQDAVHPKAALAAGTAAPGKDIERGRYLVRIGGCNDCHTAGYAMSAGQVPEKEWLTGDQLGWRGPWGTTYPSNLRLTMNAMGENDWIKLARTMKTRPPMPWFTLRDMHKDDLRAIYRFIRHLGPAGKPAPAFVPPDRVAEGPAIQFPMPPR</sequence>
<dbReference type="RefSeq" id="WP_171082098.1">
    <property type="nucleotide sequence ID" value="NZ_JABAIV010000002.1"/>
</dbReference>
<evidence type="ECO:0000256" key="3">
    <source>
        <dbReference type="ARBA" id="ARBA00023004"/>
    </source>
</evidence>
<dbReference type="EMBL" id="JABAIV010000002">
    <property type="protein sequence ID" value="NNG22478.1"/>
    <property type="molecule type" value="Genomic_DNA"/>
</dbReference>
<reference evidence="7 8" key="1">
    <citation type="submission" date="2020-04" db="EMBL/GenBank/DDBJ databases">
        <title>Massilia sp. nov., a cold adapted bacteria isolated from Arctic soil.</title>
        <authorList>
            <person name="Son J."/>
            <person name="Ka J.-O."/>
        </authorList>
    </citation>
    <scope>NUCLEOTIDE SEQUENCE [LARGE SCALE GENOMIC DNA]</scope>
    <source>
        <strain evidence="7 8">ML15P13</strain>
    </source>
</reference>
<feature type="signal peptide" evidence="5">
    <location>
        <begin position="1"/>
        <end position="30"/>
    </location>
</feature>
<accession>A0A7Y2JXF1</accession>
<evidence type="ECO:0000256" key="4">
    <source>
        <dbReference type="PROSITE-ProRule" id="PRU00433"/>
    </source>
</evidence>
<protein>
    <submittedName>
        <fullName evidence="7">Cytochrome C</fullName>
    </submittedName>
</protein>